<dbReference type="EMBL" id="JH370130">
    <property type="protein sequence ID" value="ELA42721.1"/>
    <property type="molecule type" value="Genomic_DNA"/>
</dbReference>
<dbReference type="VEuPathDB" id="MicrosporidiaDB:VICG_00036"/>
<organism evidence="1 2">
    <name type="scientific">Vittaforma corneae (strain ATCC 50505)</name>
    <name type="common">Microsporidian parasite</name>
    <name type="synonym">Nosema corneum</name>
    <dbReference type="NCBI Taxonomy" id="993615"/>
    <lineage>
        <taxon>Eukaryota</taxon>
        <taxon>Fungi</taxon>
        <taxon>Fungi incertae sedis</taxon>
        <taxon>Microsporidia</taxon>
        <taxon>Nosematidae</taxon>
        <taxon>Vittaforma</taxon>
    </lineage>
</organism>
<protein>
    <submittedName>
        <fullName evidence="1">Uncharacterized protein</fullName>
    </submittedName>
</protein>
<dbReference type="HOGENOM" id="CLU_903723_0_0_1"/>
<keyword evidence="2" id="KW-1185">Reference proteome</keyword>
<sequence>MNEERPNLKKILEQQVLLEEERETLKREETLRQIYSVLNECYWKINGWFVEEYGFQLSFNIFRKYVDTNFKIDSINDGNDNKTIDIDDVYEFFGHSFNKFAIRDGKRSMHKVSKNEDCPYKISEIERYSFDYTFITGFNDILFEIKSLLTFDVEISAGSSENNRTILGLLQEHSSKTVLVKNIHFLPPVVKTGTNRCFYIIEPGESHSLMAESRVVYVDRNRNYEFVYSSLTNLFDGNSAISNYLIKFHSIGIALGLDLSLKDLEICIKNSNGAFSKEFLIEMVYYSKMTEKERRLIEKEMKSKGFIQ</sequence>
<dbReference type="GeneID" id="19880754"/>
<dbReference type="InParanoid" id="L2GPG4"/>
<evidence type="ECO:0000313" key="1">
    <source>
        <dbReference type="EMBL" id="ELA42721.1"/>
    </source>
</evidence>
<proteinExistence type="predicted"/>
<gene>
    <name evidence="1" type="ORF">VICG_00036</name>
</gene>
<accession>L2GPG4</accession>
<dbReference type="Proteomes" id="UP000011082">
    <property type="component" value="Unassembled WGS sequence"/>
</dbReference>
<dbReference type="AlphaFoldDB" id="L2GPG4"/>
<dbReference type="RefSeq" id="XP_007603489.1">
    <property type="nucleotide sequence ID" value="XM_007603427.1"/>
</dbReference>
<reference evidence="2" key="1">
    <citation type="submission" date="2011-05" db="EMBL/GenBank/DDBJ databases">
        <title>The genome sequence of Vittaforma corneae strain ATCC 50505.</title>
        <authorList>
            <consortium name="The Broad Institute Genome Sequencing Platform"/>
            <person name="Cuomo C."/>
            <person name="Didier E."/>
            <person name="Bowers L."/>
            <person name="Young S.K."/>
            <person name="Zeng Q."/>
            <person name="Gargeya S."/>
            <person name="Fitzgerald M."/>
            <person name="Haas B."/>
            <person name="Abouelleil A."/>
            <person name="Alvarado L."/>
            <person name="Arachchi H.M."/>
            <person name="Berlin A."/>
            <person name="Chapman S.B."/>
            <person name="Gearin G."/>
            <person name="Goldberg J."/>
            <person name="Griggs A."/>
            <person name="Gujja S."/>
            <person name="Hansen M."/>
            <person name="Heiman D."/>
            <person name="Howarth C."/>
            <person name="Larimer J."/>
            <person name="Lui A."/>
            <person name="MacDonald P.J.P."/>
            <person name="McCowen C."/>
            <person name="Montmayeur A."/>
            <person name="Murphy C."/>
            <person name="Neiman D."/>
            <person name="Pearson M."/>
            <person name="Priest M."/>
            <person name="Roberts A."/>
            <person name="Saif S."/>
            <person name="Shea T."/>
            <person name="Sisk P."/>
            <person name="Stolte C."/>
            <person name="Sykes S."/>
            <person name="Wortman J."/>
            <person name="Nusbaum C."/>
            <person name="Birren B."/>
        </authorList>
    </citation>
    <scope>NUCLEOTIDE SEQUENCE [LARGE SCALE GENOMIC DNA]</scope>
    <source>
        <strain evidence="2">ATCC 50505</strain>
    </source>
</reference>
<evidence type="ECO:0000313" key="2">
    <source>
        <dbReference type="Proteomes" id="UP000011082"/>
    </source>
</evidence>
<name>L2GPG4_VITCO</name>